<dbReference type="Pfam" id="PF00005">
    <property type="entry name" value="ABC_tran"/>
    <property type="match status" value="3"/>
</dbReference>
<dbReference type="InterPro" id="IPR027417">
    <property type="entry name" value="P-loop_NTPase"/>
</dbReference>
<dbReference type="SMART" id="SM00382">
    <property type="entry name" value="AAA"/>
    <property type="match status" value="2"/>
</dbReference>
<proteinExistence type="predicted"/>
<keyword evidence="3" id="KW-1003">Cell membrane</keyword>
<dbReference type="OrthoDB" id="18209at2157"/>
<feature type="region of interest" description="Disordered" evidence="13">
    <location>
        <begin position="996"/>
        <end position="1023"/>
    </location>
</feature>
<dbReference type="PANTHER" id="PTHR43297">
    <property type="entry name" value="OLIGOPEPTIDE TRANSPORT ATP-BINDING PROTEIN APPD"/>
    <property type="match status" value="1"/>
</dbReference>
<dbReference type="AlphaFoldDB" id="A0A8J7Y5L2"/>
<dbReference type="InterPro" id="IPR013563">
    <property type="entry name" value="Oligopep_ABC_C"/>
</dbReference>
<dbReference type="Pfam" id="PF08352">
    <property type="entry name" value="oligo_HPY"/>
    <property type="match status" value="2"/>
</dbReference>
<dbReference type="Gene3D" id="3.40.50.300">
    <property type="entry name" value="P-loop containing nucleotide triphosphate hydrolases"/>
    <property type="match status" value="4"/>
</dbReference>
<keyword evidence="2" id="KW-0813">Transport</keyword>
<evidence type="ECO:0000256" key="1">
    <source>
        <dbReference type="ARBA" id="ARBA00004202"/>
    </source>
</evidence>
<feature type="domain" description="ABC transporter" evidence="14">
    <location>
        <begin position="506"/>
        <end position="847"/>
    </location>
</feature>
<evidence type="ECO:0000313" key="15">
    <source>
        <dbReference type="EMBL" id="MBV0924487.1"/>
    </source>
</evidence>
<dbReference type="InterPro" id="IPR003593">
    <property type="entry name" value="AAA+_ATPase"/>
</dbReference>
<dbReference type="GO" id="GO:0016887">
    <property type="term" value="F:ATP hydrolysis activity"/>
    <property type="evidence" value="ECO:0007669"/>
    <property type="project" value="InterPro"/>
</dbReference>
<dbReference type="Proteomes" id="UP000766550">
    <property type="component" value="Unassembled WGS sequence"/>
</dbReference>
<gene>
    <name evidence="15" type="ORF">KTS45_09775</name>
</gene>
<dbReference type="InterPro" id="IPR050388">
    <property type="entry name" value="ABC_Ni/Peptide_Import"/>
</dbReference>
<evidence type="ECO:0000256" key="13">
    <source>
        <dbReference type="SAM" id="MobiDB-lite"/>
    </source>
</evidence>
<dbReference type="PROSITE" id="PS50893">
    <property type="entry name" value="ABC_TRANSPORTER_2"/>
    <property type="match status" value="2"/>
</dbReference>
<keyword evidence="5 15" id="KW-0067">ATP-binding</keyword>
<evidence type="ECO:0000256" key="8">
    <source>
        <dbReference type="ARBA" id="ARBA00023136"/>
    </source>
</evidence>
<evidence type="ECO:0000259" key="14">
    <source>
        <dbReference type="PROSITE" id="PS50893"/>
    </source>
</evidence>
<evidence type="ECO:0000256" key="3">
    <source>
        <dbReference type="ARBA" id="ARBA00022475"/>
    </source>
</evidence>
<dbReference type="GO" id="GO:0005524">
    <property type="term" value="F:ATP binding"/>
    <property type="evidence" value="ECO:0007669"/>
    <property type="project" value="UniProtKB-KW"/>
</dbReference>
<protein>
    <recommendedName>
        <fullName evidence="11">Nickel import system ATP-binding protein NikD</fullName>
        <ecNumber evidence="10">7.2.2.11</ecNumber>
    </recommendedName>
</protein>
<dbReference type="GO" id="GO:0005886">
    <property type="term" value="C:plasma membrane"/>
    <property type="evidence" value="ECO:0007669"/>
    <property type="project" value="UniProtKB-SubCell"/>
</dbReference>
<name>A0A8J7Y5L2_9EURY</name>
<keyword evidence="16" id="KW-1185">Reference proteome</keyword>
<comment type="subcellular location">
    <subcellularLocation>
        <location evidence="1">Cell membrane</location>
        <topology evidence="1">Peripheral membrane protein</topology>
    </subcellularLocation>
</comment>
<dbReference type="NCBIfam" id="NF007739">
    <property type="entry name" value="PRK10419.1"/>
    <property type="match status" value="4"/>
</dbReference>
<keyword evidence="8" id="KW-0472">Membrane</keyword>
<keyword evidence="6" id="KW-1278">Translocase</keyword>
<evidence type="ECO:0000313" key="16">
    <source>
        <dbReference type="Proteomes" id="UP000766550"/>
    </source>
</evidence>
<dbReference type="EC" id="7.2.2.11" evidence="10"/>
<feature type="domain" description="ABC transporter" evidence="14">
    <location>
        <begin position="5"/>
        <end position="413"/>
    </location>
</feature>
<dbReference type="InterPro" id="IPR017871">
    <property type="entry name" value="ABC_transporter-like_CS"/>
</dbReference>
<dbReference type="PROSITE" id="PS00211">
    <property type="entry name" value="ABC_TRANSPORTER_1"/>
    <property type="match status" value="2"/>
</dbReference>
<evidence type="ECO:0000256" key="7">
    <source>
        <dbReference type="ARBA" id="ARBA00023065"/>
    </source>
</evidence>
<dbReference type="NCBIfam" id="NF008453">
    <property type="entry name" value="PRK11308.1"/>
    <property type="match status" value="4"/>
</dbReference>
<evidence type="ECO:0000256" key="11">
    <source>
        <dbReference type="ARBA" id="ARBA00044143"/>
    </source>
</evidence>
<dbReference type="RefSeq" id="WP_162319054.1">
    <property type="nucleotide sequence ID" value="NZ_JAHQXF010000002.1"/>
</dbReference>
<reference evidence="15 16" key="1">
    <citation type="submission" date="2021-06" db="EMBL/GenBank/DDBJ databases">
        <title>New haloarchaea isolates fom saline soil.</title>
        <authorList>
            <person name="Duran-Viseras A."/>
            <person name="Sanchez-Porro C.S."/>
            <person name="Ventosa A."/>
        </authorList>
    </citation>
    <scope>NUCLEOTIDE SEQUENCE [LARGE SCALE GENOMIC DNA]</scope>
    <source>
        <strain evidence="15 16">JCM 183640</strain>
    </source>
</reference>
<dbReference type="GO" id="GO:0015413">
    <property type="term" value="F:ABC-type nickel transporter activity"/>
    <property type="evidence" value="ECO:0007669"/>
    <property type="project" value="UniProtKB-EC"/>
</dbReference>
<dbReference type="PANTHER" id="PTHR43297:SF13">
    <property type="entry name" value="NICKEL ABC TRANSPORTER, ATP-BINDING PROTEIN"/>
    <property type="match status" value="1"/>
</dbReference>
<keyword evidence="7" id="KW-0406">Ion transport</keyword>
<evidence type="ECO:0000256" key="10">
    <source>
        <dbReference type="ARBA" id="ARBA00039098"/>
    </source>
</evidence>
<evidence type="ECO:0000256" key="12">
    <source>
        <dbReference type="ARBA" id="ARBA00048610"/>
    </source>
</evidence>
<comment type="subunit">
    <text evidence="9">The complex is composed of two ATP-binding proteins (NikD and NikE), two transmembrane proteins (NikB and NikC) and a solute-binding protein (NikA).</text>
</comment>
<keyword evidence="4" id="KW-0547">Nucleotide-binding</keyword>
<dbReference type="CDD" id="cd03257">
    <property type="entry name" value="ABC_NikE_OppD_transporters"/>
    <property type="match status" value="2"/>
</dbReference>
<evidence type="ECO:0000256" key="5">
    <source>
        <dbReference type="ARBA" id="ARBA00022840"/>
    </source>
</evidence>
<comment type="catalytic activity">
    <reaction evidence="12">
        <text>Ni(2+)(out) + ATP + H2O = Ni(2+)(in) + ADP + phosphate + H(+)</text>
        <dbReference type="Rhea" id="RHEA:15557"/>
        <dbReference type="ChEBI" id="CHEBI:15377"/>
        <dbReference type="ChEBI" id="CHEBI:15378"/>
        <dbReference type="ChEBI" id="CHEBI:30616"/>
        <dbReference type="ChEBI" id="CHEBI:43474"/>
        <dbReference type="ChEBI" id="CHEBI:49786"/>
        <dbReference type="ChEBI" id="CHEBI:456216"/>
        <dbReference type="EC" id="7.2.2.11"/>
    </reaction>
    <physiologicalReaction direction="left-to-right" evidence="12">
        <dbReference type="Rhea" id="RHEA:15558"/>
    </physiologicalReaction>
</comment>
<evidence type="ECO:0000256" key="6">
    <source>
        <dbReference type="ARBA" id="ARBA00022967"/>
    </source>
</evidence>
<dbReference type="SUPFAM" id="SSF52540">
    <property type="entry name" value="P-loop containing nucleoside triphosphate hydrolases"/>
    <property type="match status" value="3"/>
</dbReference>
<organism evidence="15 16">
    <name type="scientific">Haloarcula limicola</name>
    <dbReference type="NCBI Taxonomy" id="1429915"/>
    <lineage>
        <taxon>Archaea</taxon>
        <taxon>Methanobacteriati</taxon>
        <taxon>Methanobacteriota</taxon>
        <taxon>Stenosarchaea group</taxon>
        <taxon>Halobacteria</taxon>
        <taxon>Halobacteriales</taxon>
        <taxon>Haloarculaceae</taxon>
        <taxon>Haloarcula</taxon>
    </lineage>
</organism>
<comment type="caution">
    <text evidence="15">The sequence shown here is derived from an EMBL/GenBank/DDBJ whole genome shotgun (WGS) entry which is preliminary data.</text>
</comment>
<dbReference type="EMBL" id="JAHQXF010000002">
    <property type="protein sequence ID" value="MBV0924487.1"/>
    <property type="molecule type" value="Genomic_DNA"/>
</dbReference>
<evidence type="ECO:0000256" key="2">
    <source>
        <dbReference type="ARBA" id="ARBA00022448"/>
    </source>
</evidence>
<accession>A0A8J7Y5L2</accession>
<evidence type="ECO:0000256" key="4">
    <source>
        <dbReference type="ARBA" id="ARBA00022741"/>
    </source>
</evidence>
<dbReference type="InterPro" id="IPR003439">
    <property type="entry name" value="ABC_transporter-like_ATP-bd"/>
</dbReference>
<evidence type="ECO:0000256" key="9">
    <source>
        <dbReference type="ARBA" id="ARBA00038669"/>
    </source>
</evidence>
<sequence length="1023" mass="111448">MTDLLSLSDLRTQFDTDRGAVKAVDGLDLTIEPGETVGLVGESGSGKSVTALSAMGLVDDPGAVVGGGVTFADDALAAELASNHGDAVSSYPFDLVTACRRVAGDLRSGESAATAADELRGIATDLDGREDPGSLGPNCREFGDRLDDGDDPVSVGEALDDAVNTALDGFVFVEAAHLDPDPESDVEPDADPWAVLRDRDDGHEHVRFEGARIDLTTAPEGAMRDVRGGEMSMIFQDPMTSLNPALPVGEQIAESLRLHRYGGKKSDTWLNGVRELLARGDTDEEVVQDTVDILDAVGIPEPETRLDEYPHEFSGGMRQRVLIAIALACRPQLLVADEPTTALDVTIQAQILDLINDLQEEFGMSVLFITHDLGVVAETCDRVAVMYAGEIVEEGPVDEIFHNPSHPYTYALLESIPREDRDRLQPIEGNVPDLIDLPDGCHFAPRCPWARDECTSGEIPYLDHGPEGVDHRAKCVLESFDTSEYGEAATGQMTTESETFTGEPMMEVEGLKKHFSRAEGWLDEWFSDEPQTVRAVDGVDFDIYRGETLGLVGESGCGKSTTGRSVLRLLEPTDGRVVFTGEVLTDLGDDDLGAKRREMQMIFQDPMSSLDPRQTVGQTVKEPLEIHDLPESDAAVTGRAEVTVDGIDRSAVTVDVADDVDAIVGSTDGEAVVNVTVTVEGDDVDVEVAEPLDVDTAVTRTDGRITAVDVEVTAGNSTRARRRNRVTQLLEAVGLEPAQYDRYPHELSGGQRQRVGIARALAVDPDFIVADEPVSALDVSVQAQILNLLEDLQEQFDLTYLFIAHDLSVVRHICDRVAVMYLGKIVETAPSERLFEDPKHPYTEALLSSIPEPDPRASDEGRILLEGDVPSPVDPPSGCRFRTRCPKVIPPEDVDVEQAAFREVMDFRESVENRDIPLEAVWEDAEMATREPAETAEVSADGGRDADREAFAREIWDREFATEPSGRVRDVVREAIDALATEDWDEAEATLREAFESPCEREEPPLRGDERPVACHLHHDDSV</sequence>
<dbReference type="GO" id="GO:0015833">
    <property type="term" value="P:peptide transport"/>
    <property type="evidence" value="ECO:0007669"/>
    <property type="project" value="InterPro"/>
</dbReference>
<dbReference type="NCBIfam" id="TIGR01727">
    <property type="entry name" value="oligo_HPY"/>
    <property type="match status" value="2"/>
</dbReference>